<feature type="compositionally biased region" description="Pro residues" evidence="1">
    <location>
        <begin position="443"/>
        <end position="453"/>
    </location>
</feature>
<comment type="caution">
    <text evidence="4">The sequence shown here is derived from an EMBL/GenBank/DDBJ whole genome shotgun (WGS) entry which is preliminary data.</text>
</comment>
<dbReference type="PANTHER" id="PTHR28358">
    <property type="entry name" value="TRANSMEMBRANE PROTEIN 127"/>
    <property type="match status" value="1"/>
</dbReference>
<feature type="compositionally biased region" description="Polar residues" evidence="1">
    <location>
        <begin position="433"/>
        <end position="442"/>
    </location>
</feature>
<keyword evidence="5" id="KW-1185">Reference proteome</keyword>
<evidence type="ECO:0000313" key="5">
    <source>
        <dbReference type="Proteomes" id="UP000663879"/>
    </source>
</evidence>
<gene>
    <name evidence="4" type="ORF">OXX778_LOCUS15871</name>
</gene>
<dbReference type="InterPro" id="IPR046795">
    <property type="entry name" value="TMEM127_TM"/>
</dbReference>
<evidence type="ECO:0000256" key="2">
    <source>
        <dbReference type="SAM" id="Phobius"/>
    </source>
</evidence>
<feature type="transmembrane region" description="Helical" evidence="2">
    <location>
        <begin position="255"/>
        <end position="277"/>
    </location>
</feature>
<feature type="compositionally biased region" description="Low complexity" evidence="1">
    <location>
        <begin position="402"/>
        <end position="412"/>
    </location>
</feature>
<feature type="region of interest" description="Disordered" evidence="1">
    <location>
        <begin position="115"/>
        <end position="135"/>
    </location>
</feature>
<dbReference type="Gene3D" id="1.20.140.150">
    <property type="match status" value="1"/>
</dbReference>
<dbReference type="GO" id="GO:0008285">
    <property type="term" value="P:negative regulation of cell population proliferation"/>
    <property type="evidence" value="ECO:0007669"/>
    <property type="project" value="InterPro"/>
</dbReference>
<feature type="compositionally biased region" description="Basic residues" evidence="1">
    <location>
        <begin position="122"/>
        <end position="131"/>
    </location>
</feature>
<reference evidence="4" key="1">
    <citation type="submission" date="2021-02" db="EMBL/GenBank/DDBJ databases">
        <authorList>
            <person name="Nowell W R."/>
        </authorList>
    </citation>
    <scope>NUCLEOTIDE SEQUENCE</scope>
    <source>
        <strain evidence="4">Ploen Becks lab</strain>
    </source>
</reference>
<proteinExistence type="predicted"/>
<name>A0A814G7Z6_9BILA</name>
<feature type="transmembrane region" description="Helical" evidence="2">
    <location>
        <begin position="334"/>
        <end position="355"/>
    </location>
</feature>
<dbReference type="InterPro" id="IPR033331">
    <property type="entry name" value="TMEM127"/>
</dbReference>
<evidence type="ECO:0000256" key="1">
    <source>
        <dbReference type="SAM" id="MobiDB-lite"/>
    </source>
</evidence>
<feature type="domain" description="Transmembrane protein 127 transmembrane region" evidence="3">
    <location>
        <begin position="243"/>
        <end position="355"/>
    </location>
</feature>
<evidence type="ECO:0000313" key="4">
    <source>
        <dbReference type="EMBL" id="CAF0990193.1"/>
    </source>
</evidence>
<feature type="compositionally biased region" description="Pro residues" evidence="1">
    <location>
        <begin position="421"/>
        <end position="432"/>
    </location>
</feature>
<dbReference type="OrthoDB" id="10030622at2759"/>
<accession>A0A814G7Z6</accession>
<organism evidence="4 5">
    <name type="scientific">Brachionus calyciflorus</name>
    <dbReference type="NCBI Taxonomy" id="104777"/>
    <lineage>
        <taxon>Eukaryota</taxon>
        <taxon>Metazoa</taxon>
        <taxon>Spiralia</taxon>
        <taxon>Gnathifera</taxon>
        <taxon>Rotifera</taxon>
        <taxon>Eurotatoria</taxon>
        <taxon>Monogononta</taxon>
        <taxon>Pseudotrocha</taxon>
        <taxon>Ploima</taxon>
        <taxon>Brachionidae</taxon>
        <taxon>Brachionus</taxon>
    </lineage>
</organism>
<feature type="transmembrane region" description="Helical" evidence="2">
    <location>
        <begin position="167"/>
        <end position="185"/>
    </location>
</feature>
<sequence length="453" mass="51418">MTSLLNRVVRLVNNWKDRNSGVNQQEQLNLAENRDESSSTASSRSELIDLAINSSPITTTTTTSNQIDETNNFYYAISEQQRGLITRNESNCVQNLEMNIQDNLTDISQSRQTNIRIFPRTSSRRSSRSRRSNTTSQIPLQINSFSTSSQPNVYDFFSNFKKRERNFLSAICAIFCISILSVSLVDTRWFFMQGGGCNLNYVGVAHFFAPGRLEYSVETSKISKNEILVYNFILPNGIVLKNCANREIIIIMRTVIAFIFLAIFSSCIGLMLDTFGFMKSGVKLIRRHAIFHILTVIFCLAINGFCFWISERMYYQQHETRLKNGKKVDVSFDISYYLIVIASGLSILATAFTLVRRYPSDEDEQIERLLEEYSGFEEPMHLERSLPANTLSITACPNNNIENNNLINSSRNHTVDTQRSPPAPPSTPPPPLHSNSTYQTITEPPPPYDPVIA</sequence>
<dbReference type="GO" id="GO:0016020">
    <property type="term" value="C:membrane"/>
    <property type="evidence" value="ECO:0007669"/>
    <property type="project" value="TreeGrafter"/>
</dbReference>
<feature type="transmembrane region" description="Helical" evidence="2">
    <location>
        <begin position="289"/>
        <end position="310"/>
    </location>
</feature>
<feature type="region of interest" description="Disordered" evidence="1">
    <location>
        <begin position="402"/>
        <end position="453"/>
    </location>
</feature>
<keyword evidence="2" id="KW-0812">Transmembrane</keyword>
<dbReference type="Proteomes" id="UP000663879">
    <property type="component" value="Unassembled WGS sequence"/>
</dbReference>
<evidence type="ECO:0000259" key="3">
    <source>
        <dbReference type="Pfam" id="PF20517"/>
    </source>
</evidence>
<dbReference type="AlphaFoldDB" id="A0A814G7Z6"/>
<dbReference type="GO" id="GO:0032007">
    <property type="term" value="P:negative regulation of TOR signaling"/>
    <property type="evidence" value="ECO:0007669"/>
    <property type="project" value="InterPro"/>
</dbReference>
<dbReference type="EMBL" id="CAJNOC010003600">
    <property type="protein sequence ID" value="CAF0990193.1"/>
    <property type="molecule type" value="Genomic_DNA"/>
</dbReference>
<dbReference type="Pfam" id="PF20517">
    <property type="entry name" value="TMEM127"/>
    <property type="match status" value="1"/>
</dbReference>
<dbReference type="PANTHER" id="PTHR28358:SF1">
    <property type="entry name" value="TRANSMEMBRANE PROTEIN 127"/>
    <property type="match status" value="1"/>
</dbReference>
<keyword evidence="2" id="KW-1133">Transmembrane helix</keyword>
<keyword evidence="2" id="KW-0472">Membrane</keyword>
<protein>
    <recommendedName>
        <fullName evidence="3">Transmembrane protein 127 transmembrane region domain-containing protein</fullName>
    </recommendedName>
</protein>